<dbReference type="GO" id="GO:0008270">
    <property type="term" value="F:zinc ion binding"/>
    <property type="evidence" value="ECO:0007669"/>
    <property type="project" value="UniProtKB-UniRule"/>
</dbReference>
<keyword evidence="5" id="KW-0325">Glycoprotein</keyword>
<evidence type="ECO:0000256" key="2">
    <source>
        <dbReference type="ARBA" id="ARBA00012925"/>
    </source>
</evidence>
<dbReference type="PANTHER" id="PTHR18952">
    <property type="entry name" value="CARBONIC ANHYDRASE"/>
    <property type="match status" value="1"/>
</dbReference>
<dbReference type="InterPro" id="IPR001148">
    <property type="entry name" value="CA_dom"/>
</dbReference>
<dbReference type="PROSITE" id="PS00162">
    <property type="entry name" value="ALPHA_CA_1"/>
    <property type="match status" value="1"/>
</dbReference>
<organism evidence="9 10">
    <name type="scientific">Salarias fasciatus</name>
    <name type="common">Jewelled blenny</name>
    <name type="synonym">Blennius fasciatus</name>
    <dbReference type="NCBI Taxonomy" id="181472"/>
    <lineage>
        <taxon>Eukaryota</taxon>
        <taxon>Metazoa</taxon>
        <taxon>Chordata</taxon>
        <taxon>Craniata</taxon>
        <taxon>Vertebrata</taxon>
        <taxon>Euteleostomi</taxon>
        <taxon>Actinopterygii</taxon>
        <taxon>Neopterygii</taxon>
        <taxon>Teleostei</taxon>
        <taxon>Neoteleostei</taxon>
        <taxon>Acanthomorphata</taxon>
        <taxon>Ovalentaria</taxon>
        <taxon>Blenniimorphae</taxon>
        <taxon>Blenniiformes</taxon>
        <taxon>Blennioidei</taxon>
        <taxon>Blenniidae</taxon>
        <taxon>Salariinae</taxon>
        <taxon>Salarias</taxon>
    </lineage>
</organism>
<dbReference type="Ensembl" id="ENSSFAT00005057794.1">
    <property type="protein sequence ID" value="ENSSFAP00005056087.1"/>
    <property type="gene ID" value="ENSSFAG00005026540.1"/>
</dbReference>
<keyword evidence="10" id="KW-1185">Reference proteome</keyword>
<dbReference type="Proteomes" id="UP000472267">
    <property type="component" value="Chromosome 8"/>
</dbReference>
<sequence>MFGPSPYKEGGRGFAAWSGDRGHTGASLQGSSEARRLLLIMKWLVASAFVLCVLVPKAQSASDTVVWCYHLPSCNYTTWPVIAAPFCNGTRQSPIDINTSNVTENANLGAFTFHNYSSTSALTKIENTGRTIKVTIADGVGVSGGGLGERYDSLQFHLHWGNGTAVPGSEHTVDGKQFAMELHIVNSKGSLNGNTTLAVGDPSGLAALGFFIEPLTGSATGMPDSWRNLTSYFQNITMSGQSVTITHPISLDSLLNGVSLTNYYRYNGSLTTPACNEAVVWTVFNDTIKISEDLINLFSQVVRINDSTSPLMVNVYRGVQSPLPVHVNPRDTGTGSGGGTSSHALSICSSLGLLLFGVMLSRV</sequence>
<dbReference type="SMART" id="SM01057">
    <property type="entry name" value="Carb_anhydrase"/>
    <property type="match status" value="1"/>
</dbReference>
<dbReference type="Gene3D" id="3.10.200.10">
    <property type="entry name" value="Alpha carbonic anhydrase"/>
    <property type="match status" value="1"/>
</dbReference>
<name>A0A672JSE9_SALFA</name>
<protein>
    <recommendedName>
        <fullName evidence="2 7">Carbonic anhydrase</fullName>
        <ecNumber evidence="2 7">4.2.1.1</ecNumber>
    </recommendedName>
</protein>
<dbReference type="SUPFAM" id="SSF51069">
    <property type="entry name" value="Carbonic anhydrase"/>
    <property type="match status" value="1"/>
</dbReference>
<keyword evidence="6 7" id="KW-0456">Lyase</keyword>
<keyword evidence="3 7" id="KW-0479">Metal-binding</keyword>
<dbReference type="InterPro" id="IPR023561">
    <property type="entry name" value="Carbonic_anhydrase_a-class"/>
</dbReference>
<dbReference type="Pfam" id="PF00194">
    <property type="entry name" value="Carb_anhydrase"/>
    <property type="match status" value="1"/>
</dbReference>
<reference evidence="9" key="1">
    <citation type="submission" date="2019-06" db="EMBL/GenBank/DDBJ databases">
        <authorList>
            <consortium name="Wellcome Sanger Institute Data Sharing"/>
        </authorList>
    </citation>
    <scope>NUCLEOTIDE SEQUENCE [LARGE SCALE GENOMIC DNA]</scope>
</reference>
<evidence type="ECO:0000256" key="7">
    <source>
        <dbReference type="RuleBase" id="RU367011"/>
    </source>
</evidence>
<comment type="function">
    <text evidence="7">Reversible hydration of carbon dioxide.</text>
</comment>
<evidence type="ECO:0000259" key="8">
    <source>
        <dbReference type="PROSITE" id="PS51144"/>
    </source>
</evidence>
<reference evidence="9" key="3">
    <citation type="submission" date="2025-09" db="UniProtKB">
        <authorList>
            <consortium name="Ensembl"/>
        </authorList>
    </citation>
    <scope>IDENTIFICATION</scope>
</reference>
<evidence type="ECO:0000256" key="4">
    <source>
        <dbReference type="ARBA" id="ARBA00022833"/>
    </source>
</evidence>
<reference evidence="9" key="2">
    <citation type="submission" date="2025-08" db="UniProtKB">
        <authorList>
            <consortium name="Ensembl"/>
        </authorList>
    </citation>
    <scope>IDENTIFICATION</scope>
</reference>
<feature type="domain" description="Alpha-carbonic anhydrase" evidence="8">
    <location>
        <begin position="65"/>
        <end position="336"/>
    </location>
</feature>
<evidence type="ECO:0000313" key="10">
    <source>
        <dbReference type="Proteomes" id="UP000472267"/>
    </source>
</evidence>
<gene>
    <name evidence="9" type="primary">LOC115393217</name>
</gene>
<keyword evidence="4 7" id="KW-0862">Zinc</keyword>
<dbReference type="EC" id="4.2.1.1" evidence="2 7"/>
<dbReference type="PANTHER" id="PTHR18952:SF200">
    <property type="entry name" value="CARBONIC ANHYDRASE"/>
    <property type="match status" value="1"/>
</dbReference>
<proteinExistence type="inferred from homology"/>
<dbReference type="GO" id="GO:0005886">
    <property type="term" value="C:plasma membrane"/>
    <property type="evidence" value="ECO:0007669"/>
    <property type="project" value="TreeGrafter"/>
</dbReference>
<dbReference type="AlphaFoldDB" id="A0A672JSE9"/>
<dbReference type="FunCoup" id="A0A672JSE9">
    <property type="interactions" value="1"/>
</dbReference>
<dbReference type="FunFam" id="3.10.200.10:FF:000003">
    <property type="entry name" value="Carbonic anhydrase 12"/>
    <property type="match status" value="1"/>
</dbReference>
<evidence type="ECO:0000256" key="6">
    <source>
        <dbReference type="ARBA" id="ARBA00023239"/>
    </source>
</evidence>
<comment type="catalytic activity">
    <reaction evidence="7">
        <text>hydrogencarbonate + H(+) = CO2 + H2O</text>
        <dbReference type="Rhea" id="RHEA:10748"/>
        <dbReference type="ChEBI" id="CHEBI:15377"/>
        <dbReference type="ChEBI" id="CHEBI:15378"/>
        <dbReference type="ChEBI" id="CHEBI:16526"/>
        <dbReference type="ChEBI" id="CHEBI:17544"/>
        <dbReference type="EC" id="4.2.1.1"/>
    </reaction>
</comment>
<evidence type="ECO:0000256" key="3">
    <source>
        <dbReference type="ARBA" id="ARBA00022723"/>
    </source>
</evidence>
<comment type="similarity">
    <text evidence="1 7">Belongs to the alpha-carbonic anhydrase family.</text>
</comment>
<dbReference type="InterPro" id="IPR036398">
    <property type="entry name" value="CA_dom_sf"/>
</dbReference>
<evidence type="ECO:0000313" key="9">
    <source>
        <dbReference type="Ensembl" id="ENSSFAP00005056087.1"/>
    </source>
</evidence>
<dbReference type="InterPro" id="IPR018338">
    <property type="entry name" value="Carbonic_anhydrase_a-class_CS"/>
</dbReference>
<accession>A0A672JSE9</accession>
<comment type="cofactor">
    <cofactor evidence="7">
        <name>Zn(2+)</name>
        <dbReference type="ChEBI" id="CHEBI:29105"/>
    </cofactor>
</comment>
<evidence type="ECO:0000256" key="5">
    <source>
        <dbReference type="ARBA" id="ARBA00023180"/>
    </source>
</evidence>
<dbReference type="InParanoid" id="A0A672JSE9"/>
<evidence type="ECO:0000256" key="1">
    <source>
        <dbReference type="ARBA" id="ARBA00010718"/>
    </source>
</evidence>
<dbReference type="PROSITE" id="PS51144">
    <property type="entry name" value="ALPHA_CA_2"/>
    <property type="match status" value="1"/>
</dbReference>
<dbReference type="GO" id="GO:0004089">
    <property type="term" value="F:carbonate dehydratase activity"/>
    <property type="evidence" value="ECO:0007669"/>
    <property type="project" value="UniProtKB-UniRule"/>
</dbReference>